<proteinExistence type="predicted"/>
<sequence length="38" mass="4204">MLDAFARTCIGNEILCLIFGKINCYNLPTSVGRIRSIS</sequence>
<dbReference type="AlphaFoldDB" id="A0A2P5AMB5"/>
<evidence type="ECO:0000313" key="1">
    <source>
        <dbReference type="EMBL" id="PON37706.1"/>
    </source>
</evidence>
<name>A0A2P5AMB5_PARAD</name>
<reference evidence="2" key="1">
    <citation type="submission" date="2016-06" db="EMBL/GenBank/DDBJ databases">
        <title>Parallel loss of symbiosis genes in relatives of nitrogen-fixing non-legume Parasponia.</title>
        <authorList>
            <person name="Van Velzen R."/>
            <person name="Holmer R."/>
            <person name="Bu F."/>
            <person name="Rutten L."/>
            <person name="Van Zeijl A."/>
            <person name="Liu W."/>
            <person name="Santuari L."/>
            <person name="Cao Q."/>
            <person name="Sharma T."/>
            <person name="Shen D."/>
            <person name="Roswanjaya Y."/>
            <person name="Wardhani T."/>
            <person name="Kalhor M.S."/>
            <person name="Jansen J."/>
            <person name="Van den Hoogen J."/>
            <person name="Gungor B."/>
            <person name="Hartog M."/>
            <person name="Hontelez J."/>
            <person name="Verver J."/>
            <person name="Yang W.-C."/>
            <person name="Schijlen E."/>
            <person name="Repin R."/>
            <person name="Schilthuizen M."/>
            <person name="Schranz E."/>
            <person name="Heidstra R."/>
            <person name="Miyata K."/>
            <person name="Fedorova E."/>
            <person name="Kohlen W."/>
            <person name="Bisseling T."/>
            <person name="Smit S."/>
            <person name="Geurts R."/>
        </authorList>
    </citation>
    <scope>NUCLEOTIDE SEQUENCE [LARGE SCALE GENOMIC DNA]</scope>
    <source>
        <strain evidence="2">cv. WU1-14</strain>
    </source>
</reference>
<comment type="caution">
    <text evidence="1">The sequence shown here is derived from an EMBL/GenBank/DDBJ whole genome shotgun (WGS) entry which is preliminary data.</text>
</comment>
<gene>
    <name evidence="1" type="ORF">PanWU01x14_318050</name>
</gene>
<protein>
    <submittedName>
        <fullName evidence="1">Uncharacterized protein</fullName>
    </submittedName>
</protein>
<dbReference type="EMBL" id="JXTB01000520">
    <property type="protein sequence ID" value="PON37706.1"/>
    <property type="molecule type" value="Genomic_DNA"/>
</dbReference>
<accession>A0A2P5AMB5</accession>
<evidence type="ECO:0000313" key="2">
    <source>
        <dbReference type="Proteomes" id="UP000237105"/>
    </source>
</evidence>
<keyword evidence="2" id="KW-1185">Reference proteome</keyword>
<dbReference type="Proteomes" id="UP000237105">
    <property type="component" value="Unassembled WGS sequence"/>
</dbReference>
<organism evidence="1 2">
    <name type="scientific">Parasponia andersonii</name>
    <name type="common">Sponia andersonii</name>
    <dbReference type="NCBI Taxonomy" id="3476"/>
    <lineage>
        <taxon>Eukaryota</taxon>
        <taxon>Viridiplantae</taxon>
        <taxon>Streptophyta</taxon>
        <taxon>Embryophyta</taxon>
        <taxon>Tracheophyta</taxon>
        <taxon>Spermatophyta</taxon>
        <taxon>Magnoliopsida</taxon>
        <taxon>eudicotyledons</taxon>
        <taxon>Gunneridae</taxon>
        <taxon>Pentapetalae</taxon>
        <taxon>rosids</taxon>
        <taxon>fabids</taxon>
        <taxon>Rosales</taxon>
        <taxon>Cannabaceae</taxon>
        <taxon>Parasponia</taxon>
    </lineage>
</organism>